<feature type="domain" description="DUF6593" evidence="1">
    <location>
        <begin position="50"/>
        <end position="183"/>
    </location>
</feature>
<evidence type="ECO:0000313" key="3">
    <source>
        <dbReference type="Proteomes" id="UP000076727"/>
    </source>
</evidence>
<organism evidence="2 3">
    <name type="scientific">Daedalea quercina L-15889</name>
    <dbReference type="NCBI Taxonomy" id="1314783"/>
    <lineage>
        <taxon>Eukaryota</taxon>
        <taxon>Fungi</taxon>
        <taxon>Dikarya</taxon>
        <taxon>Basidiomycota</taxon>
        <taxon>Agaricomycotina</taxon>
        <taxon>Agaricomycetes</taxon>
        <taxon>Polyporales</taxon>
        <taxon>Fomitopsis</taxon>
    </lineage>
</organism>
<accession>A0A165QV36</accession>
<evidence type="ECO:0000313" key="2">
    <source>
        <dbReference type="EMBL" id="KZT69971.1"/>
    </source>
</evidence>
<dbReference type="InterPro" id="IPR046528">
    <property type="entry name" value="DUF6593"/>
</dbReference>
<dbReference type="Pfam" id="PF20236">
    <property type="entry name" value="DUF6593"/>
    <property type="match status" value="1"/>
</dbReference>
<gene>
    <name evidence="2" type="ORF">DAEQUDRAFT_737717</name>
</gene>
<name>A0A165QV36_9APHY</name>
<sequence>MNPFAAGGWGTRSGMAPSIFGALPTTTIANAKTMQPDSVLYKFTNCNTTILNCNIAGPQGRTVYRVVTESGAPSSTIFKDNDNRNVAMVNWQPNAHVEIRGVASRQRVRDWLRLSADQSKRVVQVAGIEYAWSPIEGFICLYKLQSSAPRVLARIGRAQDVTLEITQEAMQLGLLEACLVATVLLTCGHNVD</sequence>
<protein>
    <recommendedName>
        <fullName evidence="1">DUF6593 domain-containing protein</fullName>
    </recommendedName>
</protein>
<keyword evidence="3" id="KW-1185">Reference proteome</keyword>
<reference evidence="2 3" key="1">
    <citation type="journal article" date="2016" name="Mol. Biol. Evol.">
        <title>Comparative Genomics of Early-Diverging Mushroom-Forming Fungi Provides Insights into the Origins of Lignocellulose Decay Capabilities.</title>
        <authorList>
            <person name="Nagy L.G."/>
            <person name="Riley R."/>
            <person name="Tritt A."/>
            <person name="Adam C."/>
            <person name="Daum C."/>
            <person name="Floudas D."/>
            <person name="Sun H."/>
            <person name="Yadav J.S."/>
            <person name="Pangilinan J."/>
            <person name="Larsson K.H."/>
            <person name="Matsuura K."/>
            <person name="Barry K."/>
            <person name="Labutti K."/>
            <person name="Kuo R."/>
            <person name="Ohm R.A."/>
            <person name="Bhattacharya S.S."/>
            <person name="Shirouzu T."/>
            <person name="Yoshinaga Y."/>
            <person name="Martin F.M."/>
            <person name="Grigoriev I.V."/>
            <person name="Hibbett D.S."/>
        </authorList>
    </citation>
    <scope>NUCLEOTIDE SEQUENCE [LARGE SCALE GENOMIC DNA]</scope>
    <source>
        <strain evidence="2 3">L-15889</strain>
    </source>
</reference>
<dbReference type="EMBL" id="KV429054">
    <property type="protein sequence ID" value="KZT69971.1"/>
    <property type="molecule type" value="Genomic_DNA"/>
</dbReference>
<dbReference type="Proteomes" id="UP000076727">
    <property type="component" value="Unassembled WGS sequence"/>
</dbReference>
<dbReference type="AlphaFoldDB" id="A0A165QV36"/>
<evidence type="ECO:0000259" key="1">
    <source>
        <dbReference type="Pfam" id="PF20236"/>
    </source>
</evidence>
<proteinExistence type="predicted"/>
<dbReference type="OrthoDB" id="3191568at2759"/>